<reference evidence="1 2" key="1">
    <citation type="journal article" date="2024" name="Nat. Commun.">
        <title>Phylogenomics reveals the evolutionary origins of lichenization in chlorophyte algae.</title>
        <authorList>
            <person name="Puginier C."/>
            <person name="Libourel C."/>
            <person name="Otte J."/>
            <person name="Skaloud P."/>
            <person name="Haon M."/>
            <person name="Grisel S."/>
            <person name="Petersen M."/>
            <person name="Berrin J.G."/>
            <person name="Delaux P.M."/>
            <person name="Dal Grande F."/>
            <person name="Keller J."/>
        </authorList>
    </citation>
    <scope>NUCLEOTIDE SEQUENCE [LARGE SCALE GENOMIC DNA]</scope>
    <source>
        <strain evidence="1 2">SAG 2523</strain>
    </source>
</reference>
<gene>
    <name evidence="1" type="ORF">WJX84_003595</name>
</gene>
<evidence type="ECO:0000313" key="1">
    <source>
        <dbReference type="EMBL" id="KAK9850967.1"/>
    </source>
</evidence>
<organism evidence="1 2">
    <name type="scientific">Apatococcus fuscideae</name>
    <dbReference type="NCBI Taxonomy" id="2026836"/>
    <lineage>
        <taxon>Eukaryota</taxon>
        <taxon>Viridiplantae</taxon>
        <taxon>Chlorophyta</taxon>
        <taxon>core chlorophytes</taxon>
        <taxon>Trebouxiophyceae</taxon>
        <taxon>Chlorellales</taxon>
        <taxon>Chlorellaceae</taxon>
        <taxon>Apatococcus</taxon>
    </lineage>
</organism>
<dbReference type="AlphaFoldDB" id="A0AAW1SNQ6"/>
<evidence type="ECO:0000313" key="2">
    <source>
        <dbReference type="Proteomes" id="UP001485043"/>
    </source>
</evidence>
<dbReference type="EMBL" id="JALJOV010001263">
    <property type="protein sequence ID" value="KAK9850967.1"/>
    <property type="molecule type" value="Genomic_DNA"/>
</dbReference>
<comment type="caution">
    <text evidence="1">The sequence shown here is derived from an EMBL/GenBank/DDBJ whole genome shotgun (WGS) entry which is preliminary data.</text>
</comment>
<dbReference type="Proteomes" id="UP001485043">
    <property type="component" value="Unassembled WGS sequence"/>
</dbReference>
<proteinExistence type="predicted"/>
<protein>
    <submittedName>
        <fullName evidence="1">Uncharacterized protein</fullName>
    </submittedName>
</protein>
<keyword evidence="2" id="KW-1185">Reference proteome</keyword>
<sequence>MDRVSNGTMVQIILPAGAEASDLKIPQAAAAGLADLCFQRDRAEQCDIACTIQEGRPFVCQLQQIVCSPGPRQYQVSVKGLMPFLREADIDASDVLTLTATASCDILEAADWMPDIKGPGRLVSLCVDEAGEQTSGYASDTFLTGMAKIFLDLQVRAGDEIAIYRPSNIQLDLLMVCKCDKLKQVGGPDARKELPAVLPLSRNLSVLAGLSQVLPCITRPLLV</sequence>
<accession>A0AAW1SNQ6</accession>
<name>A0AAW1SNQ6_9CHLO</name>